<evidence type="ECO:0000313" key="28">
    <source>
        <dbReference type="Proteomes" id="UP001059041"/>
    </source>
</evidence>
<comment type="caution">
    <text evidence="27">The sequence shown here is derived from an EMBL/GenBank/DDBJ whole genome shotgun (WGS) entry which is preliminary data.</text>
</comment>
<feature type="compositionally biased region" description="Basic and acidic residues" evidence="23">
    <location>
        <begin position="257"/>
        <end position="273"/>
    </location>
</feature>
<feature type="signal peptide" evidence="25">
    <location>
        <begin position="1"/>
        <end position="34"/>
    </location>
</feature>
<keyword evidence="28" id="KW-1185">Reference proteome</keyword>
<keyword evidence="10" id="KW-0249">Electron transport</keyword>
<comment type="subunit">
    <text evidence="19">Interacts with ATP2A2.</text>
</comment>
<evidence type="ECO:0000256" key="1">
    <source>
        <dbReference type="ARBA" id="ARBA00004115"/>
    </source>
</evidence>
<keyword evidence="16" id="KW-0413">Isomerase</keyword>
<evidence type="ECO:0000256" key="19">
    <source>
        <dbReference type="ARBA" id="ARBA00062962"/>
    </source>
</evidence>
<dbReference type="FunFam" id="3.40.30.10:FF:000117">
    <property type="entry name" value="thioredoxin-related transmembrane protein 1"/>
    <property type="match status" value="1"/>
</dbReference>
<evidence type="ECO:0000259" key="26">
    <source>
        <dbReference type="PROSITE" id="PS51352"/>
    </source>
</evidence>
<sequence length="284" mass="32234">MACTYTHRGRKMTAGVCVFFALIASHVMLQPATAKSANLRVITDGNWEEILTGEWMIEFFAPWCPACQQLQPAWNEFAEWGEDIGVNIAKVDVTEQPGLSGRFIITALPTIYHCKDGVFRRYQGARSKDDFLSFLDEKKWQSIEPVSSWFGPSSLMMNAMSALFKLSMFIRHCHNYLTEQLGVPVWGSYGIFALATLFSGLALGLVLVFVADFVFPSRRFSPDYYHRKHPTGQVRLQQSEDEQEADGEEEDDEDEYGDKAEEWQRMDGADALRRRGVGVTEEDT</sequence>
<dbReference type="GO" id="GO:0005576">
    <property type="term" value="C:extracellular region"/>
    <property type="evidence" value="ECO:0007669"/>
    <property type="project" value="UniProtKB-SubCell"/>
</dbReference>
<dbReference type="InterPro" id="IPR036249">
    <property type="entry name" value="Thioredoxin-like_sf"/>
</dbReference>
<evidence type="ECO:0000256" key="9">
    <source>
        <dbReference type="ARBA" id="ARBA00022824"/>
    </source>
</evidence>
<keyword evidence="9" id="KW-0256">Endoplasmic reticulum</keyword>
<evidence type="ECO:0000256" key="4">
    <source>
        <dbReference type="ARBA" id="ARBA00022448"/>
    </source>
</evidence>
<keyword evidence="15" id="KW-1015">Disulfide bond</keyword>
<evidence type="ECO:0000256" key="2">
    <source>
        <dbReference type="ARBA" id="ARBA00004583"/>
    </source>
</evidence>
<dbReference type="PANTHER" id="PTHR46107">
    <property type="entry name" value="DUMPY: SHORTER THAN WILD-TYPE"/>
    <property type="match status" value="1"/>
</dbReference>
<evidence type="ECO:0000256" key="15">
    <source>
        <dbReference type="ARBA" id="ARBA00023157"/>
    </source>
</evidence>
<dbReference type="SUPFAM" id="SSF52833">
    <property type="entry name" value="Thioredoxin-like"/>
    <property type="match status" value="1"/>
</dbReference>
<gene>
    <name evidence="27" type="ORF">IRJ41_020809</name>
</gene>
<keyword evidence="7 24" id="KW-0812">Transmembrane</keyword>
<evidence type="ECO:0000313" key="27">
    <source>
        <dbReference type="EMBL" id="KAI7805761.1"/>
    </source>
</evidence>
<protein>
    <recommendedName>
        <fullName evidence="20">Thioredoxin-related transmembrane protein 1</fullName>
    </recommendedName>
    <alternativeName>
        <fullName evidence="22">Protein disulfide-isomerase TMX1</fullName>
    </alternativeName>
    <alternativeName>
        <fullName evidence="21">Thioredoxin domain-containing protein 1</fullName>
    </alternativeName>
</protein>
<dbReference type="AlphaFoldDB" id="A0A9W7WP29"/>
<evidence type="ECO:0000256" key="17">
    <source>
        <dbReference type="ARBA" id="ARBA00023284"/>
    </source>
</evidence>
<keyword evidence="4" id="KW-0813">Transport</keyword>
<evidence type="ECO:0000256" key="8">
    <source>
        <dbReference type="ARBA" id="ARBA00022729"/>
    </source>
</evidence>
<evidence type="ECO:0000256" key="25">
    <source>
        <dbReference type="SAM" id="SignalP"/>
    </source>
</evidence>
<dbReference type="GO" id="GO:0003756">
    <property type="term" value="F:protein disulfide isomerase activity"/>
    <property type="evidence" value="ECO:0007669"/>
    <property type="project" value="UniProtKB-ARBA"/>
</dbReference>
<evidence type="ECO:0000256" key="3">
    <source>
        <dbReference type="ARBA" id="ARBA00004613"/>
    </source>
</evidence>
<dbReference type="InterPro" id="IPR013766">
    <property type="entry name" value="Thioredoxin_domain"/>
</dbReference>
<evidence type="ECO:0000256" key="10">
    <source>
        <dbReference type="ARBA" id="ARBA00022982"/>
    </source>
</evidence>
<keyword evidence="13 24" id="KW-0472">Membrane</keyword>
<dbReference type="EMBL" id="JAFHDT010000009">
    <property type="protein sequence ID" value="KAI7805761.1"/>
    <property type="molecule type" value="Genomic_DNA"/>
</dbReference>
<keyword evidence="18" id="KW-0449">Lipoprotein</keyword>
<keyword evidence="17" id="KW-0676">Redox-active center</keyword>
<dbReference type="InterPro" id="IPR052454">
    <property type="entry name" value="TMX_domain-containing"/>
</dbReference>
<evidence type="ECO:0000256" key="18">
    <source>
        <dbReference type="ARBA" id="ARBA00023288"/>
    </source>
</evidence>
<proteinExistence type="predicted"/>
<dbReference type="GO" id="GO:0015036">
    <property type="term" value="F:disulfide oxidoreductase activity"/>
    <property type="evidence" value="ECO:0007669"/>
    <property type="project" value="TreeGrafter"/>
</dbReference>
<feature type="compositionally biased region" description="Acidic residues" evidence="23">
    <location>
        <begin position="239"/>
        <end position="256"/>
    </location>
</feature>
<feature type="domain" description="Thioredoxin" evidence="26">
    <location>
        <begin position="28"/>
        <end position="140"/>
    </location>
</feature>
<keyword evidence="12" id="KW-0496">Mitochondrion</keyword>
<dbReference type="Proteomes" id="UP001059041">
    <property type="component" value="Linkage Group LG9"/>
</dbReference>
<evidence type="ECO:0000256" key="5">
    <source>
        <dbReference type="ARBA" id="ARBA00022525"/>
    </source>
</evidence>
<dbReference type="PROSITE" id="PS51352">
    <property type="entry name" value="THIOREDOXIN_2"/>
    <property type="match status" value="1"/>
</dbReference>
<accession>A0A9W7WP29</accession>
<evidence type="ECO:0000256" key="24">
    <source>
        <dbReference type="SAM" id="Phobius"/>
    </source>
</evidence>
<keyword evidence="5" id="KW-0964">Secreted</keyword>
<comment type="subcellular location">
    <subcellularLocation>
        <location evidence="1">Endoplasmic reticulum membrane</location>
        <topology evidence="1">Single-pass type I membrane protein</topology>
    </subcellularLocation>
    <subcellularLocation>
        <location evidence="2">Mitochondrion membrane</location>
        <topology evidence="2">Single-pass type I membrane protein</topology>
    </subcellularLocation>
    <subcellularLocation>
        <location evidence="3">Secreted</location>
    </subcellularLocation>
</comment>
<dbReference type="OrthoDB" id="7869097at2759"/>
<keyword evidence="8 25" id="KW-0732">Signal</keyword>
<evidence type="ECO:0000256" key="16">
    <source>
        <dbReference type="ARBA" id="ARBA00023235"/>
    </source>
</evidence>
<dbReference type="PANTHER" id="PTHR46107:SF2">
    <property type="entry name" value="THIOREDOXIN-RELATED TRANSMEMBRANE PROTEIN 1"/>
    <property type="match status" value="1"/>
</dbReference>
<dbReference type="InterPro" id="IPR017937">
    <property type="entry name" value="Thioredoxin_CS"/>
</dbReference>
<evidence type="ECO:0000256" key="7">
    <source>
        <dbReference type="ARBA" id="ARBA00022692"/>
    </source>
</evidence>
<dbReference type="Gene3D" id="3.40.30.10">
    <property type="entry name" value="Glutaredoxin"/>
    <property type="match status" value="1"/>
</dbReference>
<name>A0A9W7WP29_TRIRA</name>
<keyword evidence="6" id="KW-0597">Phosphoprotein</keyword>
<dbReference type="CDD" id="cd02994">
    <property type="entry name" value="PDI_a_TMX"/>
    <property type="match status" value="1"/>
</dbReference>
<feature type="chain" id="PRO_5040988493" description="Thioredoxin-related transmembrane protein 1" evidence="25">
    <location>
        <begin position="35"/>
        <end position="284"/>
    </location>
</feature>
<evidence type="ECO:0000256" key="12">
    <source>
        <dbReference type="ARBA" id="ARBA00023128"/>
    </source>
</evidence>
<keyword evidence="14" id="KW-0564">Palmitate</keyword>
<dbReference type="PROSITE" id="PS00194">
    <property type="entry name" value="THIOREDOXIN_1"/>
    <property type="match status" value="1"/>
</dbReference>
<keyword evidence="11 24" id="KW-1133">Transmembrane helix</keyword>
<evidence type="ECO:0000256" key="14">
    <source>
        <dbReference type="ARBA" id="ARBA00023139"/>
    </source>
</evidence>
<evidence type="ECO:0000256" key="6">
    <source>
        <dbReference type="ARBA" id="ARBA00022553"/>
    </source>
</evidence>
<dbReference type="Pfam" id="PF00085">
    <property type="entry name" value="Thioredoxin"/>
    <property type="match status" value="1"/>
</dbReference>
<evidence type="ECO:0000256" key="13">
    <source>
        <dbReference type="ARBA" id="ARBA00023136"/>
    </source>
</evidence>
<evidence type="ECO:0000256" key="23">
    <source>
        <dbReference type="SAM" id="MobiDB-lite"/>
    </source>
</evidence>
<evidence type="ECO:0000256" key="22">
    <source>
        <dbReference type="ARBA" id="ARBA00076905"/>
    </source>
</evidence>
<dbReference type="GO" id="GO:0005789">
    <property type="term" value="C:endoplasmic reticulum membrane"/>
    <property type="evidence" value="ECO:0007669"/>
    <property type="project" value="UniProtKB-SubCell"/>
</dbReference>
<reference evidence="27" key="1">
    <citation type="submission" date="2021-02" db="EMBL/GenBank/DDBJ databases">
        <title>Comparative genomics reveals that relaxation of natural selection precedes convergent phenotypic evolution of cavefish.</title>
        <authorList>
            <person name="Peng Z."/>
        </authorList>
    </citation>
    <scope>NUCLEOTIDE SEQUENCE</scope>
    <source>
        <tissue evidence="27">Muscle</tissue>
    </source>
</reference>
<feature type="transmembrane region" description="Helical" evidence="24">
    <location>
        <begin position="189"/>
        <end position="215"/>
    </location>
</feature>
<dbReference type="GO" id="GO:0090331">
    <property type="term" value="P:negative regulation of platelet aggregation"/>
    <property type="evidence" value="ECO:0007669"/>
    <property type="project" value="UniProtKB-ARBA"/>
</dbReference>
<feature type="region of interest" description="Disordered" evidence="23">
    <location>
        <begin position="231"/>
        <end position="284"/>
    </location>
</feature>
<organism evidence="27 28">
    <name type="scientific">Triplophysa rosa</name>
    <name type="common">Cave loach</name>
    <dbReference type="NCBI Taxonomy" id="992332"/>
    <lineage>
        <taxon>Eukaryota</taxon>
        <taxon>Metazoa</taxon>
        <taxon>Chordata</taxon>
        <taxon>Craniata</taxon>
        <taxon>Vertebrata</taxon>
        <taxon>Euteleostomi</taxon>
        <taxon>Actinopterygii</taxon>
        <taxon>Neopterygii</taxon>
        <taxon>Teleostei</taxon>
        <taxon>Ostariophysi</taxon>
        <taxon>Cypriniformes</taxon>
        <taxon>Nemacheilidae</taxon>
        <taxon>Triplophysa</taxon>
    </lineage>
</organism>
<evidence type="ECO:0000256" key="21">
    <source>
        <dbReference type="ARBA" id="ARBA00075863"/>
    </source>
</evidence>
<dbReference type="GO" id="GO:0031966">
    <property type="term" value="C:mitochondrial membrane"/>
    <property type="evidence" value="ECO:0007669"/>
    <property type="project" value="UniProtKB-SubCell"/>
</dbReference>
<evidence type="ECO:0000256" key="20">
    <source>
        <dbReference type="ARBA" id="ARBA00072260"/>
    </source>
</evidence>
<evidence type="ECO:0000256" key="11">
    <source>
        <dbReference type="ARBA" id="ARBA00022989"/>
    </source>
</evidence>